<keyword evidence="2" id="KW-0472">Membrane</keyword>
<protein>
    <submittedName>
        <fullName evidence="3">Uncharacterized protein</fullName>
    </submittedName>
</protein>
<name>A0ABP9IFC8_9ACTN</name>
<keyword evidence="4" id="KW-1185">Reference proteome</keyword>
<evidence type="ECO:0000313" key="3">
    <source>
        <dbReference type="EMBL" id="GAA4995011.1"/>
    </source>
</evidence>
<sequence length="71" mass="7155">MPENNEHHDPAASTQMFQAFVAQQEGAAASSRADSPAPAPHHRSGGMSPALIGGIVVAVIAIVVIAVVALS</sequence>
<accession>A0ABP9IFC8</accession>
<evidence type="ECO:0000256" key="2">
    <source>
        <dbReference type="SAM" id="Phobius"/>
    </source>
</evidence>
<dbReference type="RefSeq" id="WP_345680807.1">
    <property type="nucleotide sequence ID" value="NZ_BAABHS010000055.1"/>
</dbReference>
<evidence type="ECO:0000313" key="4">
    <source>
        <dbReference type="Proteomes" id="UP001500466"/>
    </source>
</evidence>
<evidence type="ECO:0000256" key="1">
    <source>
        <dbReference type="SAM" id="MobiDB-lite"/>
    </source>
</evidence>
<dbReference type="EMBL" id="BAABHS010000055">
    <property type="protein sequence ID" value="GAA4995011.1"/>
    <property type="molecule type" value="Genomic_DNA"/>
</dbReference>
<feature type="transmembrane region" description="Helical" evidence="2">
    <location>
        <begin position="50"/>
        <end position="70"/>
    </location>
</feature>
<dbReference type="Proteomes" id="UP001500466">
    <property type="component" value="Unassembled WGS sequence"/>
</dbReference>
<keyword evidence="2" id="KW-1133">Transmembrane helix</keyword>
<organism evidence="3 4">
    <name type="scientific">Yinghuangia aomiensis</name>
    <dbReference type="NCBI Taxonomy" id="676205"/>
    <lineage>
        <taxon>Bacteria</taxon>
        <taxon>Bacillati</taxon>
        <taxon>Actinomycetota</taxon>
        <taxon>Actinomycetes</taxon>
        <taxon>Kitasatosporales</taxon>
        <taxon>Streptomycetaceae</taxon>
        <taxon>Yinghuangia</taxon>
    </lineage>
</organism>
<feature type="region of interest" description="Disordered" evidence="1">
    <location>
        <begin position="23"/>
        <end position="45"/>
    </location>
</feature>
<proteinExistence type="predicted"/>
<reference evidence="4" key="1">
    <citation type="journal article" date="2019" name="Int. J. Syst. Evol. Microbiol.">
        <title>The Global Catalogue of Microorganisms (GCM) 10K type strain sequencing project: providing services to taxonomists for standard genome sequencing and annotation.</title>
        <authorList>
            <consortium name="The Broad Institute Genomics Platform"/>
            <consortium name="The Broad Institute Genome Sequencing Center for Infectious Disease"/>
            <person name="Wu L."/>
            <person name="Ma J."/>
        </authorList>
    </citation>
    <scope>NUCLEOTIDE SEQUENCE [LARGE SCALE GENOMIC DNA]</scope>
    <source>
        <strain evidence="4">JCM 17986</strain>
    </source>
</reference>
<feature type="compositionally biased region" description="Low complexity" evidence="1">
    <location>
        <begin position="27"/>
        <end position="36"/>
    </location>
</feature>
<comment type="caution">
    <text evidence="3">The sequence shown here is derived from an EMBL/GenBank/DDBJ whole genome shotgun (WGS) entry which is preliminary data.</text>
</comment>
<gene>
    <name evidence="3" type="ORF">GCM10023205_80050</name>
</gene>
<keyword evidence="2" id="KW-0812">Transmembrane</keyword>